<dbReference type="InterPro" id="IPR014752">
    <property type="entry name" value="Arrestin-like_C"/>
</dbReference>
<dbReference type="InterPro" id="IPR011021">
    <property type="entry name" value="Arrestin-like_N"/>
</dbReference>
<dbReference type="InterPro" id="IPR050357">
    <property type="entry name" value="Arrestin_domain-protein"/>
</dbReference>
<feature type="domain" description="Arrestin C-terminal-like" evidence="2">
    <location>
        <begin position="287"/>
        <end position="482"/>
    </location>
</feature>
<dbReference type="Pfam" id="PF02752">
    <property type="entry name" value="Arrestin_C"/>
    <property type="match status" value="1"/>
</dbReference>
<sequence>MVAPSLEILCACRILTTVSEPAVFLPYTGTGAPLDSHAAGDQDLSTPEYDGPPAQVRGVVRLSLPKPARIKDITIQLRGKSRTDWPEGLKPNGIEMVEQMDILRLSTSVFRSSTGLPLSIGHGGVADHEVPVVRRASVPQQMWPEEVRERERERSPRLSLPRPVPAQPTLRSVRGLLDGLRPPRVSPETESPPPLTLPAPNTPAVQAEWFELRKGEYEYPFSLSLPHDLPPTLHADFGHVSYQLRATVFRSGTLVSNLVAEQEVTVVQTPSAVLPSASSSIMLHRQCEDMLEYSVAIDGSSFPIGTAIPVHLTFVPLGKIRIHRLVLALEEKTDYYANERRTMRHEMPRKWSLLRLQSPEPDRALLPVEGDNSDILAQSPLYPYVEAAAAQSPAEAESESIRLAPLDPAGPWRLSLQPLVTMECQAMINISCQHPTSNIHIHHVLKITIRVEKLDAPPTERGARRIVDIVIGVPLILTHSKTSLEWVRLPQYEESEPPPPLGPPP</sequence>
<evidence type="ECO:0000313" key="4">
    <source>
        <dbReference type="Proteomes" id="UP001213623"/>
    </source>
</evidence>
<dbReference type="Pfam" id="PF00339">
    <property type="entry name" value="Arrestin_N"/>
    <property type="match status" value="1"/>
</dbReference>
<gene>
    <name evidence="3" type="ORF">MNAN1_002802</name>
</gene>
<reference evidence="3" key="1">
    <citation type="submission" date="2023-03" db="EMBL/GenBank/DDBJ databases">
        <title>Mating type loci evolution in Malassezia.</title>
        <authorList>
            <person name="Coelho M.A."/>
        </authorList>
    </citation>
    <scope>NUCLEOTIDE SEQUENCE</scope>
    <source>
        <strain evidence="3">CBS 9557</strain>
    </source>
</reference>
<protein>
    <recommendedName>
        <fullName evidence="2">Arrestin C-terminal-like domain-containing protein</fullName>
    </recommendedName>
</protein>
<dbReference type="GO" id="GO:0031625">
    <property type="term" value="F:ubiquitin protein ligase binding"/>
    <property type="evidence" value="ECO:0007669"/>
    <property type="project" value="TreeGrafter"/>
</dbReference>
<feature type="compositionally biased region" description="Basic and acidic residues" evidence="1">
    <location>
        <begin position="145"/>
        <end position="156"/>
    </location>
</feature>
<dbReference type="EMBL" id="CP119896">
    <property type="protein sequence ID" value="WFD27797.1"/>
    <property type="molecule type" value="Genomic_DNA"/>
</dbReference>
<dbReference type="AlphaFoldDB" id="A0AAF0ET17"/>
<dbReference type="Gene3D" id="2.60.40.640">
    <property type="match status" value="1"/>
</dbReference>
<dbReference type="GO" id="GO:0030674">
    <property type="term" value="F:protein-macromolecule adaptor activity"/>
    <property type="evidence" value="ECO:0007669"/>
    <property type="project" value="TreeGrafter"/>
</dbReference>
<feature type="compositionally biased region" description="Pro residues" evidence="1">
    <location>
        <begin position="190"/>
        <end position="201"/>
    </location>
</feature>
<dbReference type="PANTHER" id="PTHR11188">
    <property type="entry name" value="ARRESTIN DOMAIN CONTAINING PROTEIN"/>
    <property type="match status" value="1"/>
</dbReference>
<dbReference type="SUPFAM" id="SSF81296">
    <property type="entry name" value="E set domains"/>
    <property type="match status" value="1"/>
</dbReference>
<organism evidence="3 4">
    <name type="scientific">Malassezia nana</name>
    <dbReference type="NCBI Taxonomy" id="180528"/>
    <lineage>
        <taxon>Eukaryota</taxon>
        <taxon>Fungi</taxon>
        <taxon>Dikarya</taxon>
        <taxon>Basidiomycota</taxon>
        <taxon>Ustilaginomycotina</taxon>
        <taxon>Malasseziomycetes</taxon>
        <taxon>Malasseziales</taxon>
        <taxon>Malasseziaceae</taxon>
        <taxon>Malassezia</taxon>
    </lineage>
</organism>
<dbReference type="GO" id="GO:0005886">
    <property type="term" value="C:plasma membrane"/>
    <property type="evidence" value="ECO:0007669"/>
    <property type="project" value="TreeGrafter"/>
</dbReference>
<accession>A0AAF0ET17</accession>
<name>A0AAF0ET17_9BASI</name>
<dbReference type="GO" id="GO:0005829">
    <property type="term" value="C:cytosol"/>
    <property type="evidence" value="ECO:0007669"/>
    <property type="project" value="TreeGrafter"/>
</dbReference>
<dbReference type="GO" id="GO:0070086">
    <property type="term" value="P:ubiquitin-dependent endocytosis"/>
    <property type="evidence" value="ECO:0007669"/>
    <property type="project" value="TreeGrafter"/>
</dbReference>
<dbReference type="InterPro" id="IPR011022">
    <property type="entry name" value="Arrestin_C-like"/>
</dbReference>
<dbReference type="SMART" id="SM01017">
    <property type="entry name" value="Arrestin_C"/>
    <property type="match status" value="1"/>
</dbReference>
<dbReference type="InterPro" id="IPR014756">
    <property type="entry name" value="Ig_E-set"/>
</dbReference>
<feature type="region of interest" description="Disordered" evidence="1">
    <location>
        <begin position="143"/>
        <end position="201"/>
    </location>
</feature>
<keyword evidence="4" id="KW-1185">Reference proteome</keyword>
<evidence type="ECO:0000313" key="3">
    <source>
        <dbReference type="EMBL" id="WFD27797.1"/>
    </source>
</evidence>
<dbReference type="Proteomes" id="UP001213623">
    <property type="component" value="Chromosome 5"/>
</dbReference>
<proteinExistence type="predicted"/>
<evidence type="ECO:0000256" key="1">
    <source>
        <dbReference type="SAM" id="MobiDB-lite"/>
    </source>
</evidence>
<dbReference type="PANTHER" id="PTHR11188:SF17">
    <property type="entry name" value="FI21816P1"/>
    <property type="match status" value="1"/>
</dbReference>
<evidence type="ECO:0000259" key="2">
    <source>
        <dbReference type="SMART" id="SM01017"/>
    </source>
</evidence>